<evidence type="ECO:0000313" key="5">
    <source>
        <dbReference type="Proteomes" id="UP000824031"/>
    </source>
</evidence>
<evidence type="ECO:0000259" key="3">
    <source>
        <dbReference type="Pfam" id="PF13472"/>
    </source>
</evidence>
<comment type="caution">
    <text evidence="4">The sequence shown here is derived from an EMBL/GenBank/DDBJ whole genome shotgun (WGS) entry which is preliminary data.</text>
</comment>
<evidence type="ECO:0000256" key="2">
    <source>
        <dbReference type="SAM" id="Phobius"/>
    </source>
</evidence>
<dbReference type="SUPFAM" id="SSF52266">
    <property type="entry name" value="SGNH hydrolase"/>
    <property type="match status" value="1"/>
</dbReference>
<dbReference type="EMBL" id="DXBO01000147">
    <property type="protein sequence ID" value="HIZ49114.1"/>
    <property type="molecule type" value="Genomic_DNA"/>
</dbReference>
<proteinExistence type="predicted"/>
<name>A0A9D2F3V2_9FIRM</name>
<dbReference type="Gene3D" id="3.40.50.1110">
    <property type="entry name" value="SGNH hydrolase"/>
    <property type="match status" value="1"/>
</dbReference>
<reference evidence="4" key="2">
    <citation type="submission" date="2021-04" db="EMBL/GenBank/DDBJ databases">
        <authorList>
            <person name="Gilroy R."/>
        </authorList>
    </citation>
    <scope>NUCLEOTIDE SEQUENCE</scope>
    <source>
        <strain evidence="4">3436</strain>
    </source>
</reference>
<dbReference type="InterPro" id="IPR013830">
    <property type="entry name" value="SGNH_hydro"/>
</dbReference>
<feature type="region of interest" description="Disordered" evidence="1">
    <location>
        <begin position="1"/>
        <end position="67"/>
    </location>
</feature>
<dbReference type="InterPro" id="IPR036514">
    <property type="entry name" value="SGNH_hydro_sf"/>
</dbReference>
<feature type="domain" description="SGNH hydrolase-type esterase" evidence="3">
    <location>
        <begin position="175"/>
        <end position="349"/>
    </location>
</feature>
<keyword evidence="2" id="KW-0472">Membrane</keyword>
<feature type="compositionally biased region" description="Basic residues" evidence="1">
    <location>
        <begin position="54"/>
        <end position="67"/>
    </location>
</feature>
<evidence type="ECO:0000256" key="1">
    <source>
        <dbReference type="SAM" id="MobiDB-lite"/>
    </source>
</evidence>
<sequence length="388" mass="42213">MPNPQRPGSDRYRQNRPQNDYTWQEGWARPEPPRRPAGQPNRRPPLTPEQQRALARRARERRRRRRRTFALGTAGGILLLSAVITLLLPRSVTGEPAPVEQPETGTAQLVAPLPYGGADQAEGSGSSAATLNWGSVGPVQQTEDTGYTYTAMPAAPAALPEFGRVDTTWFADAAFLGDSLTAGFCESEYDIDVGGALICGYEGVSPNTIVNRTTAKNPDRGEEVAMDVLAAAQPAKLYILIGTNALVQTGNDESFLNYYGRMLDELRTALPNTALYVQSILTATQETVNDDAPGLAPDRLATINAAIQGLCAERGCYFLDLNAEFSDDSGYLLTDYAQPDGVHLTVSGYNKWVSYLCTHVPYNKNNPYQAGSTYYLSDDVKELLADLP</sequence>
<reference evidence="4" key="1">
    <citation type="journal article" date="2021" name="PeerJ">
        <title>Extensive microbial diversity within the chicken gut microbiome revealed by metagenomics and culture.</title>
        <authorList>
            <person name="Gilroy R."/>
            <person name="Ravi A."/>
            <person name="Getino M."/>
            <person name="Pursley I."/>
            <person name="Horton D.L."/>
            <person name="Alikhan N.F."/>
            <person name="Baker D."/>
            <person name="Gharbi K."/>
            <person name="Hall N."/>
            <person name="Watson M."/>
            <person name="Adriaenssens E.M."/>
            <person name="Foster-Nyarko E."/>
            <person name="Jarju S."/>
            <person name="Secka A."/>
            <person name="Antonio M."/>
            <person name="Oren A."/>
            <person name="Chaudhuri R.R."/>
            <person name="La Ragione R."/>
            <person name="Hildebrand F."/>
            <person name="Pallen M.J."/>
        </authorList>
    </citation>
    <scope>NUCLEOTIDE SEQUENCE</scope>
    <source>
        <strain evidence="4">3436</strain>
    </source>
</reference>
<keyword evidence="2" id="KW-0812">Transmembrane</keyword>
<accession>A0A9D2F3V2</accession>
<feature type="transmembrane region" description="Helical" evidence="2">
    <location>
        <begin position="69"/>
        <end position="88"/>
    </location>
</feature>
<gene>
    <name evidence="4" type="ORF">H9810_10365</name>
</gene>
<protein>
    <submittedName>
        <fullName evidence="4">Lipase</fullName>
    </submittedName>
</protein>
<dbReference type="Proteomes" id="UP000824031">
    <property type="component" value="Unassembled WGS sequence"/>
</dbReference>
<dbReference type="Pfam" id="PF13472">
    <property type="entry name" value="Lipase_GDSL_2"/>
    <property type="match status" value="1"/>
</dbReference>
<dbReference type="AlphaFoldDB" id="A0A9D2F3V2"/>
<keyword evidence="2" id="KW-1133">Transmembrane helix</keyword>
<organism evidence="4 5">
    <name type="scientific">Candidatus Gemmiger excrementavium</name>
    <dbReference type="NCBI Taxonomy" id="2838608"/>
    <lineage>
        <taxon>Bacteria</taxon>
        <taxon>Bacillati</taxon>
        <taxon>Bacillota</taxon>
        <taxon>Clostridia</taxon>
        <taxon>Eubacteriales</taxon>
        <taxon>Gemmiger</taxon>
    </lineage>
</organism>
<evidence type="ECO:0000313" key="4">
    <source>
        <dbReference type="EMBL" id="HIZ49114.1"/>
    </source>
</evidence>